<gene>
    <name evidence="3" type="ORF">AMQ22_01630</name>
</gene>
<accession>A0A150IWV6</accession>
<evidence type="ECO:0000259" key="2">
    <source>
        <dbReference type="Pfam" id="PF14343"/>
    </source>
</evidence>
<organism evidence="3 4">
    <name type="scientific">Candidatus Methanofastidiosum methylothiophilum</name>
    <dbReference type="NCBI Taxonomy" id="1705564"/>
    <lineage>
        <taxon>Archaea</taxon>
        <taxon>Methanobacteriati</taxon>
        <taxon>Methanobacteriota</taxon>
        <taxon>Stenosarchaea group</taxon>
        <taxon>Candidatus Methanofastidiosia</taxon>
        <taxon>Candidatus Methanofastidiosales</taxon>
        <taxon>Candidatus Methanofastidiosaceae</taxon>
        <taxon>Candidatus Methanofastidiosum</taxon>
    </lineage>
</organism>
<dbReference type="Pfam" id="PF14343">
    <property type="entry name" value="PrcB_C"/>
    <property type="match status" value="1"/>
</dbReference>
<name>A0A150IWV6_9EURY</name>
<feature type="transmembrane region" description="Helical" evidence="1">
    <location>
        <begin position="5"/>
        <end position="23"/>
    </location>
</feature>
<protein>
    <recommendedName>
        <fullName evidence="2">PrcB C-terminal domain-containing protein</fullName>
    </recommendedName>
</protein>
<evidence type="ECO:0000256" key="1">
    <source>
        <dbReference type="SAM" id="Phobius"/>
    </source>
</evidence>
<keyword evidence="1" id="KW-0812">Transmembrane</keyword>
<dbReference type="InterPro" id="IPR025748">
    <property type="entry name" value="PrcB_C_dom"/>
</dbReference>
<keyword evidence="1" id="KW-1133">Transmembrane helix</keyword>
<keyword evidence="1" id="KW-0472">Membrane</keyword>
<dbReference type="AlphaFoldDB" id="A0A150IWV6"/>
<feature type="domain" description="PrcB C-terminal" evidence="2">
    <location>
        <begin position="86"/>
        <end position="142"/>
    </location>
</feature>
<comment type="caution">
    <text evidence="3">The sequence shown here is derived from an EMBL/GenBank/DDBJ whole genome shotgun (WGS) entry which is preliminary data.</text>
</comment>
<reference evidence="3 4" key="1">
    <citation type="journal article" date="2016" name="ISME J.">
        <title>Chasing the elusive Euryarchaeota class WSA2: genomes reveal a uniquely fastidious methyl-reducing methanogen.</title>
        <authorList>
            <person name="Nobu M.K."/>
            <person name="Narihiro T."/>
            <person name="Kuroda K."/>
            <person name="Mei R."/>
            <person name="Liu W.T."/>
        </authorList>
    </citation>
    <scope>NUCLEOTIDE SEQUENCE [LARGE SCALE GENOMIC DNA]</scope>
    <source>
        <strain evidence="3">U1lsi0528_Bin055</strain>
    </source>
</reference>
<evidence type="ECO:0000313" key="3">
    <source>
        <dbReference type="EMBL" id="KYC49476.1"/>
    </source>
</evidence>
<dbReference type="Proteomes" id="UP000075398">
    <property type="component" value="Unassembled WGS sequence"/>
</dbReference>
<dbReference type="EMBL" id="LNGC01000095">
    <property type="protein sequence ID" value="KYC49476.1"/>
    <property type="molecule type" value="Genomic_DNA"/>
</dbReference>
<proteinExistence type="predicted"/>
<evidence type="ECO:0000313" key="4">
    <source>
        <dbReference type="Proteomes" id="UP000075398"/>
    </source>
</evidence>
<sequence length="151" mass="17487">MKEKIIISLSIIIILIGVTYISILPPRNADTVEFETVLKGQYSGISERDTFVINTKNEWDIFLNKLQNGAEEIETKNLSFEEGEHTFVAVTMGENQTTGYDIEIKEVYEYKDYMQLYVIREIPCAGCILESKITRPFHMIKLAKTEKEIRR</sequence>